<dbReference type="PANTHER" id="PTHR37507">
    <property type="entry name" value="SPORULATION PROTEIN YDCC"/>
    <property type="match status" value="1"/>
</dbReference>
<dbReference type="Proteomes" id="UP000010816">
    <property type="component" value="Chromosome"/>
</dbReference>
<evidence type="ECO:0000256" key="1">
    <source>
        <dbReference type="SAM" id="SignalP"/>
    </source>
</evidence>
<dbReference type="EMBL" id="CP003051">
    <property type="protein sequence ID" value="AGA91242.1"/>
    <property type="molecule type" value="Genomic_DNA"/>
</dbReference>
<dbReference type="HOGENOM" id="CLU_074356_2_0_6"/>
<dbReference type="KEGG" id="tmb:Thimo_2518"/>
<dbReference type="InterPro" id="IPR052944">
    <property type="entry name" value="Sporulation_related"/>
</dbReference>
<evidence type="ECO:0000313" key="3">
    <source>
        <dbReference type="EMBL" id="AGA91242.1"/>
    </source>
</evidence>
<feature type="chain" id="PRO_5003943169" description="Uncharacterized protein TP-0789 domain-containing protein" evidence="1">
    <location>
        <begin position="24"/>
        <end position="251"/>
    </location>
</feature>
<dbReference type="Pfam" id="PF17131">
    <property type="entry name" value="LolA_like"/>
    <property type="match status" value="1"/>
</dbReference>
<dbReference type="InterPro" id="IPR033399">
    <property type="entry name" value="TP_0789-like"/>
</dbReference>
<name>L0GZJ6_9GAMM</name>
<organism evidence="3 4">
    <name type="scientific">Thioflavicoccus mobilis 8321</name>
    <dbReference type="NCBI Taxonomy" id="765912"/>
    <lineage>
        <taxon>Bacteria</taxon>
        <taxon>Pseudomonadati</taxon>
        <taxon>Pseudomonadota</taxon>
        <taxon>Gammaproteobacteria</taxon>
        <taxon>Chromatiales</taxon>
        <taxon>Chromatiaceae</taxon>
        <taxon>Thioflavicoccus</taxon>
    </lineage>
</organism>
<dbReference type="eggNOG" id="COG2834">
    <property type="taxonomic scope" value="Bacteria"/>
</dbReference>
<gene>
    <name evidence="3" type="ORF">Thimo_2518</name>
</gene>
<evidence type="ECO:0000259" key="2">
    <source>
        <dbReference type="Pfam" id="PF17131"/>
    </source>
</evidence>
<feature type="domain" description="Uncharacterized protein TP-0789" evidence="2">
    <location>
        <begin position="67"/>
        <end position="247"/>
    </location>
</feature>
<feature type="signal peptide" evidence="1">
    <location>
        <begin position="1"/>
        <end position="23"/>
    </location>
</feature>
<protein>
    <recommendedName>
        <fullName evidence="2">Uncharacterized protein TP-0789 domain-containing protein</fullName>
    </recommendedName>
</protein>
<keyword evidence="4" id="KW-1185">Reference proteome</keyword>
<proteinExistence type="predicted"/>
<dbReference type="CDD" id="cd16329">
    <property type="entry name" value="LolA_like"/>
    <property type="match status" value="1"/>
</dbReference>
<evidence type="ECO:0000313" key="4">
    <source>
        <dbReference type="Proteomes" id="UP000010816"/>
    </source>
</evidence>
<dbReference type="RefSeq" id="WP_015281375.1">
    <property type="nucleotide sequence ID" value="NC_019940.1"/>
</dbReference>
<dbReference type="AlphaFoldDB" id="L0GZJ6"/>
<dbReference type="Gene3D" id="2.50.20.10">
    <property type="entry name" value="Lipoprotein localisation LolA/LolB/LppX"/>
    <property type="match status" value="1"/>
</dbReference>
<dbReference type="PATRIC" id="fig|765912.4.peg.2471"/>
<dbReference type="OrthoDB" id="9803781at2"/>
<dbReference type="PANTHER" id="PTHR37507:SF2">
    <property type="entry name" value="SPORULATION PROTEIN YDCC"/>
    <property type="match status" value="1"/>
</dbReference>
<accession>L0GZJ6</accession>
<keyword evidence="1" id="KW-0732">Signal</keyword>
<dbReference type="STRING" id="765912.Thimo_2518"/>
<sequence length="251" mass="28906">MNRPRRFTAVILALSFMARPALAMDAQDIVQAAWDHWRGTSSRGEMTMTIHRPDWERSMSMEVSTRGQDESLVRVTEPRKDAGNAFLIKQDEMWTYSPKVNRVLKVPSSMMGQSWMGSDFSNKDVSRADTIVRQYDHTLIGTETQGGHRVHVIESIPHEDAAVVWGKEVLRIRDDQVLLQEDFYDQDGKLVKSMKAREIGNLGGRTLATRLRMENAEARDQWTEVVTERMRFDLALPDRIFTLSNLRNPRE</sequence>
<reference evidence="3 4" key="1">
    <citation type="submission" date="2011-09" db="EMBL/GenBank/DDBJ databases">
        <title>Complete sequence of chromosome of Thioflavicoccus mobilis 8321.</title>
        <authorList>
            <consortium name="US DOE Joint Genome Institute"/>
            <person name="Lucas S."/>
            <person name="Han J."/>
            <person name="Lapidus A."/>
            <person name="Cheng J.-F."/>
            <person name="Goodwin L."/>
            <person name="Pitluck S."/>
            <person name="Peters L."/>
            <person name="Ovchinnikova G."/>
            <person name="Lu M."/>
            <person name="Detter J.C."/>
            <person name="Han C."/>
            <person name="Tapia R."/>
            <person name="Land M."/>
            <person name="Hauser L."/>
            <person name="Kyrpides N."/>
            <person name="Ivanova N."/>
            <person name="Pagani I."/>
            <person name="Vogl K."/>
            <person name="Liu Z."/>
            <person name="Imhoff J."/>
            <person name="Thiel V."/>
            <person name="Frigaard N.-U."/>
            <person name="Bryant D."/>
            <person name="Woyke T."/>
        </authorList>
    </citation>
    <scope>NUCLEOTIDE SEQUENCE [LARGE SCALE GENOMIC DNA]</scope>
    <source>
        <strain evidence="3 4">8321</strain>
    </source>
</reference>